<evidence type="ECO:0000313" key="2">
    <source>
        <dbReference type="EMBL" id="EFN64441.1"/>
    </source>
</evidence>
<dbReference type="SMART" id="SM00597">
    <property type="entry name" value="ZnF_TTF"/>
    <property type="match status" value="1"/>
</dbReference>
<dbReference type="InterPro" id="IPR006580">
    <property type="entry name" value="Znf_TTF"/>
</dbReference>
<accession>E2AQ48</accession>
<keyword evidence="3" id="KW-1185">Reference proteome</keyword>
<protein>
    <submittedName>
        <fullName evidence="2">Zinc finger MYM-type protein 1</fullName>
    </submittedName>
</protein>
<dbReference type="Pfam" id="PF14291">
    <property type="entry name" value="DUF4371"/>
    <property type="match status" value="1"/>
</dbReference>
<dbReference type="PANTHER" id="PTHR45749">
    <property type="match status" value="1"/>
</dbReference>
<feature type="non-terminal residue" evidence="2">
    <location>
        <position position="1"/>
    </location>
</feature>
<evidence type="ECO:0000259" key="1">
    <source>
        <dbReference type="SMART" id="SM00597"/>
    </source>
</evidence>
<reference evidence="2 3" key="1">
    <citation type="journal article" date="2010" name="Science">
        <title>Genomic comparison of the ants Camponotus floridanus and Harpegnathos saltator.</title>
        <authorList>
            <person name="Bonasio R."/>
            <person name="Zhang G."/>
            <person name="Ye C."/>
            <person name="Mutti N.S."/>
            <person name="Fang X."/>
            <person name="Qin N."/>
            <person name="Donahue G."/>
            <person name="Yang P."/>
            <person name="Li Q."/>
            <person name="Li C."/>
            <person name="Zhang P."/>
            <person name="Huang Z."/>
            <person name="Berger S.L."/>
            <person name="Reinberg D."/>
            <person name="Wang J."/>
            <person name="Liebig J."/>
        </authorList>
    </citation>
    <scope>NUCLEOTIDE SEQUENCE [LARGE SCALE GENOMIC DNA]</scope>
    <source>
        <strain evidence="3">C129</strain>
    </source>
</reference>
<name>E2AQ48_CAMFO</name>
<dbReference type="OrthoDB" id="7555038at2759"/>
<feature type="domain" description="TTF-type" evidence="1">
    <location>
        <begin position="41"/>
        <end position="132"/>
    </location>
</feature>
<dbReference type="OMA" id="DPEQNDG"/>
<dbReference type="Proteomes" id="UP000000311">
    <property type="component" value="Unassembled WGS sequence"/>
</dbReference>
<dbReference type="InParanoid" id="E2AQ48"/>
<organism evidence="3">
    <name type="scientific">Camponotus floridanus</name>
    <name type="common">Florida carpenter ant</name>
    <dbReference type="NCBI Taxonomy" id="104421"/>
    <lineage>
        <taxon>Eukaryota</taxon>
        <taxon>Metazoa</taxon>
        <taxon>Ecdysozoa</taxon>
        <taxon>Arthropoda</taxon>
        <taxon>Hexapoda</taxon>
        <taxon>Insecta</taxon>
        <taxon>Pterygota</taxon>
        <taxon>Neoptera</taxon>
        <taxon>Endopterygota</taxon>
        <taxon>Hymenoptera</taxon>
        <taxon>Apocrita</taxon>
        <taxon>Aculeata</taxon>
        <taxon>Formicoidea</taxon>
        <taxon>Formicidae</taxon>
        <taxon>Formicinae</taxon>
        <taxon>Camponotus</taxon>
    </lineage>
</organism>
<feature type="non-terminal residue" evidence="2">
    <location>
        <position position="331"/>
    </location>
</feature>
<sequence length="331" mass="38711">EENDIVLFLGKKLDIFQKMDALNNVYTPDQDFVFPKNPQLRNLRFQYSWLHKFKWLSYSKAKDAAFCKYCVIFGPESAGKGHQDLKQLVKQPFCNWKKSLEIFKNHQDLQYHKKSLLDYESASLITKKKQETISVQINKQRRKEIERNRKYLKPIIERILLCGRQGLALRRHRDDGRIDPHLALRDPEQNDGNFRALLRFKIRDDKELCHLFQTQNKTILYTSKTTQNKIIEVCNSLILKKLISRIKDSGFFSILVDETTDIATQEQMSLCVRIFNNQTMHIEELFLQFYTIHDLTGKGLANSILKAVTELGLDPMKIRGQGYAASMSGNF</sequence>
<dbReference type="EMBL" id="GL441699">
    <property type="protein sequence ID" value="EFN64441.1"/>
    <property type="molecule type" value="Genomic_DNA"/>
</dbReference>
<dbReference type="PANTHER" id="PTHR45749:SF21">
    <property type="entry name" value="DUF4371 DOMAIN-CONTAINING PROTEIN"/>
    <property type="match status" value="1"/>
</dbReference>
<evidence type="ECO:0000313" key="3">
    <source>
        <dbReference type="Proteomes" id="UP000000311"/>
    </source>
</evidence>
<proteinExistence type="predicted"/>
<dbReference type="InterPro" id="IPR025398">
    <property type="entry name" value="DUF4371"/>
</dbReference>
<gene>
    <name evidence="2" type="ORF">EAG_10838</name>
</gene>
<dbReference type="AlphaFoldDB" id="E2AQ48"/>